<organism evidence="1">
    <name type="scientific">Arundo donax</name>
    <name type="common">Giant reed</name>
    <name type="synonym">Donax arundinaceus</name>
    <dbReference type="NCBI Taxonomy" id="35708"/>
    <lineage>
        <taxon>Eukaryota</taxon>
        <taxon>Viridiplantae</taxon>
        <taxon>Streptophyta</taxon>
        <taxon>Embryophyta</taxon>
        <taxon>Tracheophyta</taxon>
        <taxon>Spermatophyta</taxon>
        <taxon>Magnoliopsida</taxon>
        <taxon>Liliopsida</taxon>
        <taxon>Poales</taxon>
        <taxon>Poaceae</taxon>
        <taxon>PACMAD clade</taxon>
        <taxon>Arundinoideae</taxon>
        <taxon>Arundineae</taxon>
        <taxon>Arundo</taxon>
    </lineage>
</organism>
<protein>
    <submittedName>
        <fullName evidence="1">Uncharacterized protein</fullName>
    </submittedName>
</protein>
<reference evidence="1" key="2">
    <citation type="journal article" date="2015" name="Data Brief">
        <title>Shoot transcriptome of the giant reed, Arundo donax.</title>
        <authorList>
            <person name="Barrero R.A."/>
            <person name="Guerrero F.D."/>
            <person name="Moolhuijzen P."/>
            <person name="Goolsby J.A."/>
            <person name="Tidwell J."/>
            <person name="Bellgard S.E."/>
            <person name="Bellgard M.I."/>
        </authorList>
    </citation>
    <scope>NUCLEOTIDE SEQUENCE</scope>
    <source>
        <tissue evidence="1">Shoot tissue taken approximately 20 cm above the soil surface</tissue>
    </source>
</reference>
<proteinExistence type="predicted"/>
<evidence type="ECO:0000313" key="1">
    <source>
        <dbReference type="EMBL" id="JAE25619.1"/>
    </source>
</evidence>
<sequence>MFGMIPFFFSLKIIFLLELWLTLPTLAKCLALSKLGYNW</sequence>
<dbReference type="EMBL" id="GBRH01172277">
    <property type="protein sequence ID" value="JAE25619.1"/>
    <property type="molecule type" value="Transcribed_RNA"/>
</dbReference>
<dbReference type="AlphaFoldDB" id="A0A0A9GQH0"/>
<name>A0A0A9GQH0_ARUDO</name>
<reference evidence="1" key="1">
    <citation type="submission" date="2014-09" db="EMBL/GenBank/DDBJ databases">
        <authorList>
            <person name="Magalhaes I.L.F."/>
            <person name="Oliveira U."/>
            <person name="Santos F.R."/>
            <person name="Vidigal T.H.D.A."/>
            <person name="Brescovit A.D."/>
            <person name="Santos A.J."/>
        </authorList>
    </citation>
    <scope>NUCLEOTIDE SEQUENCE</scope>
    <source>
        <tissue evidence="1">Shoot tissue taken approximately 20 cm above the soil surface</tissue>
    </source>
</reference>
<accession>A0A0A9GQH0</accession>